<name>A0AAF0Z6F7_9MICO</name>
<evidence type="ECO:0000256" key="1">
    <source>
        <dbReference type="SAM" id="MobiDB-lite"/>
    </source>
</evidence>
<dbReference type="EMBL" id="CP138359">
    <property type="protein sequence ID" value="WPF81952.1"/>
    <property type="molecule type" value="Genomic_DNA"/>
</dbReference>
<sequence length="59" mass="6586">MRVNSTSGGEGASDQNGHSHQTGKHYVSRITSAKMWYWSADNDNGRTDKWDTAHGFIQC</sequence>
<dbReference type="AlphaFoldDB" id="A0AAF0Z6F7"/>
<dbReference type="RefSeq" id="WP_319156934.1">
    <property type="nucleotide sequence ID" value="NZ_CP138359.1"/>
</dbReference>
<feature type="compositionally biased region" description="Polar residues" evidence="1">
    <location>
        <begin position="1"/>
        <end position="20"/>
    </location>
</feature>
<reference evidence="3" key="1">
    <citation type="submission" date="2023-11" db="EMBL/GenBank/DDBJ databases">
        <authorList>
            <person name="Helweg L.P."/>
            <person name="Kiel A."/>
            <person name="Hitz F."/>
            <person name="Ruckert-Reed C."/>
            <person name="Busche T."/>
            <person name="Kaltschmidt B."/>
            <person name="Kaltschmidt C."/>
        </authorList>
    </citation>
    <scope>NUCLEOTIDE SEQUENCE [LARGE SCALE GENOMIC DNA]</scope>
    <source>
        <strain evidence="3">4.1</strain>
    </source>
</reference>
<feature type="region of interest" description="Disordered" evidence="1">
    <location>
        <begin position="1"/>
        <end position="25"/>
    </location>
</feature>
<evidence type="ECO:0000313" key="2">
    <source>
        <dbReference type="EMBL" id="WPF81952.1"/>
    </source>
</evidence>
<evidence type="ECO:0000313" key="3">
    <source>
        <dbReference type="Proteomes" id="UP001304340"/>
    </source>
</evidence>
<gene>
    <name evidence="2" type="ORF">SANBI_003275</name>
</gene>
<dbReference type="Proteomes" id="UP001304340">
    <property type="component" value="Chromosome"/>
</dbReference>
<protein>
    <submittedName>
        <fullName evidence="2">Uncharacterized protein</fullName>
    </submittedName>
</protein>
<organism evidence="2 3">
    <name type="scientific">Sanguibacter biliveldensis</name>
    <dbReference type="NCBI Taxonomy" id="3030830"/>
    <lineage>
        <taxon>Bacteria</taxon>
        <taxon>Bacillati</taxon>
        <taxon>Actinomycetota</taxon>
        <taxon>Actinomycetes</taxon>
        <taxon>Micrococcales</taxon>
        <taxon>Sanguibacteraceae</taxon>
        <taxon>Sanguibacter</taxon>
    </lineage>
</organism>
<dbReference type="KEGG" id="sbil:SANBI_003275"/>
<accession>A0AAF0Z6F7</accession>
<keyword evidence="3" id="KW-1185">Reference proteome</keyword>
<proteinExistence type="predicted"/>